<keyword evidence="2" id="KW-1185">Reference proteome</keyword>
<evidence type="ECO:0000313" key="2">
    <source>
        <dbReference type="Proteomes" id="UP000594263"/>
    </source>
</evidence>
<dbReference type="AlphaFoldDB" id="A0A7N0TT21"/>
<reference evidence="1" key="1">
    <citation type="submission" date="2021-01" db="UniProtKB">
        <authorList>
            <consortium name="EnsemblPlants"/>
        </authorList>
    </citation>
    <scope>IDENTIFICATION</scope>
</reference>
<sequence length="79" mass="8360">MYWGIAKFDKGLAIQMTEDVDPVAMVKEENSAAKAKGGSSGGVVARLDVTEAIVGSDQTGDDRVVGGRLEFTEALARWS</sequence>
<protein>
    <submittedName>
        <fullName evidence="1">Uncharacterized protein</fullName>
    </submittedName>
</protein>
<dbReference type="Gramene" id="Kaladp0045s0142.1.v1.1">
    <property type="protein sequence ID" value="Kaladp0045s0142.1.v1.1.CDS.1"/>
    <property type="gene ID" value="Kaladp0045s0142.v1.1"/>
</dbReference>
<organism evidence="1 2">
    <name type="scientific">Kalanchoe fedtschenkoi</name>
    <name type="common">Lavender scallops</name>
    <name type="synonym">South American air plant</name>
    <dbReference type="NCBI Taxonomy" id="63787"/>
    <lineage>
        <taxon>Eukaryota</taxon>
        <taxon>Viridiplantae</taxon>
        <taxon>Streptophyta</taxon>
        <taxon>Embryophyta</taxon>
        <taxon>Tracheophyta</taxon>
        <taxon>Spermatophyta</taxon>
        <taxon>Magnoliopsida</taxon>
        <taxon>eudicotyledons</taxon>
        <taxon>Gunneridae</taxon>
        <taxon>Pentapetalae</taxon>
        <taxon>Saxifragales</taxon>
        <taxon>Crassulaceae</taxon>
        <taxon>Kalanchoe</taxon>
    </lineage>
</organism>
<accession>A0A7N0TT21</accession>
<name>A0A7N0TT21_KALFE</name>
<dbReference type="Proteomes" id="UP000594263">
    <property type="component" value="Unplaced"/>
</dbReference>
<proteinExistence type="predicted"/>
<evidence type="ECO:0000313" key="1">
    <source>
        <dbReference type="EnsemblPlants" id="Kaladp0045s0142.1.v1.1.CDS.1"/>
    </source>
</evidence>
<dbReference type="EnsemblPlants" id="Kaladp0045s0142.1.v1.1">
    <property type="protein sequence ID" value="Kaladp0045s0142.1.v1.1.CDS.1"/>
    <property type="gene ID" value="Kaladp0045s0142.v1.1"/>
</dbReference>